<dbReference type="InterPro" id="IPR011990">
    <property type="entry name" value="TPR-like_helical_dom_sf"/>
</dbReference>
<evidence type="ECO:0000313" key="3">
    <source>
        <dbReference type="EMBL" id="MCI3238247.1"/>
    </source>
</evidence>
<feature type="region of interest" description="Disordered" evidence="1">
    <location>
        <begin position="1"/>
        <end position="24"/>
    </location>
</feature>
<evidence type="ECO:0000259" key="2">
    <source>
        <dbReference type="Pfam" id="PF12770"/>
    </source>
</evidence>
<reference evidence="3" key="1">
    <citation type="submission" date="2022-03" db="EMBL/GenBank/DDBJ databases">
        <title>Streptomyces 7R015 and 7R016 isolated from Barleria lupulina in Thailand.</title>
        <authorList>
            <person name="Kanchanasin P."/>
            <person name="Phongsopitanun W."/>
            <person name="Tanasupawat S."/>
        </authorList>
    </citation>
    <scope>NUCLEOTIDE SEQUENCE</scope>
    <source>
        <strain evidence="3">7R016</strain>
    </source>
</reference>
<dbReference type="SUPFAM" id="SSF48452">
    <property type="entry name" value="TPR-like"/>
    <property type="match status" value="2"/>
</dbReference>
<gene>
    <name evidence="3" type="ORF">MQN93_00770</name>
</gene>
<accession>A0ABS9X849</accession>
<name>A0ABS9X849_9ACTN</name>
<feature type="domain" description="CHAT" evidence="2">
    <location>
        <begin position="943"/>
        <end position="1217"/>
    </location>
</feature>
<dbReference type="Proteomes" id="UP001165270">
    <property type="component" value="Unassembled WGS sequence"/>
</dbReference>
<proteinExistence type="predicted"/>
<protein>
    <submittedName>
        <fullName evidence="3">CHAT domain-containing protein</fullName>
    </submittedName>
</protein>
<dbReference type="EMBL" id="JALDAX010000001">
    <property type="protein sequence ID" value="MCI3238247.1"/>
    <property type="molecule type" value="Genomic_DNA"/>
</dbReference>
<dbReference type="InterPro" id="IPR024983">
    <property type="entry name" value="CHAT_dom"/>
</dbReference>
<dbReference type="Pfam" id="PF12770">
    <property type="entry name" value="CHAT"/>
    <property type="match status" value="1"/>
</dbReference>
<evidence type="ECO:0000256" key="1">
    <source>
        <dbReference type="SAM" id="MobiDB-lite"/>
    </source>
</evidence>
<keyword evidence="4" id="KW-1185">Reference proteome</keyword>
<comment type="caution">
    <text evidence="3">The sequence shown here is derived from an EMBL/GenBank/DDBJ whole genome shotgun (WGS) entry which is preliminary data.</text>
</comment>
<dbReference type="RefSeq" id="WP_242707860.1">
    <property type="nucleotide sequence ID" value="NZ_JALDAX010000001.1"/>
</dbReference>
<dbReference type="Gene3D" id="1.25.40.10">
    <property type="entry name" value="Tetratricopeptide repeat domain"/>
    <property type="match status" value="3"/>
</dbReference>
<sequence length="1218" mass="129967">MRWRRSRGTDGTTGSPPVPDGDTRDIRDVLAESVTAVNGASASDDPAALRSAVDALLSTLQRAPADYPYRGLCLGAAGDGLRFLFQMTGRRGDLDAAVECEERALAAVPRDDPQRPLLLNKLAECCRARFAEAGDLADLDAAVAWSREGLELAEPGGKQHTEALFGLGLAFHRRYHAVGGADARDAAIEWYERALTAEPTPAWDRATVLGHLEIAYRDRFAESGDREDLDRAADSCERALALPIAEPDHRRNLLIDLTAVHQQLFDLYGAPEDADASIRNAERVLAATEAGDPSRPLILRLTAESYQRRFSTRGDAADLDACIAHGEEASTLLGPRDPDKARLLANLCVDHTERHRLTGDRADLDTAVERGRAALAATGPGHPDRPQILGQLAAAHGLRFARWGEPGDLDADIDLSEQALALAPADHRGIALTNLASTLARRYRLTGEPRDLNRCIEAGEEALADPGLSPEQRSVCLGTLSVAHRYRYEHFGAQADLDHAIDLGHRAVRSLGDDHVERASRLDSLASAYAAQFARSRERDDLDTAVELGEQALACSPLGPAQQALFRSNLAGHLLERFGADHDPADLEASIDYSRKALDGTASDDPDRPRTAAALAGALFHRHQRGTGPATDLDEAVSLIEWSVAASGGTHAPARLDLLNNLAVAYRERHERAGGAGIPADAVSRLVEAASRAAATATPVSRATGQLNIALLALSTGRLPEAARVFRSAVEALPECAVQGMAWSDQEEVLVGSQGLIGEATAAHLALGDVSGAVELAELGRGILLSQRLDARGDIAELAAAAPELAAEFEQLRAEADRRSYNRVHDLTGTAALRRSPLDTADRWNDLLRRIRELPGLAGFLAPPRAADLRRAAADGCVVLVNVSSLGGDAVLIRPDSLDRVPLPGLTAEDAQAHAHALAGLEPVPGHEGRKMTYLGSGGATPELLEWLWETTVEPVLAALGRLGPSVPGEPLPRVWWVPTGPLALLPLHAAGRRGGPSALDHVVSSYAPTVRALLHARQRPVAETRTQLAVTMRHTPGMPDLTGTAAEAARLLAGRPDAVALSDADATAAAVLDALPRASWAHFACHASGHPVKPSRNTLHLHDTRLPVPEISRLRLRSGELAYLSACSTGQGSVYQADEAIHLASAFQLAGYRHVVATLWSVNDTVAAMAARRFYRLLGDSPTADGAANALHEVTRRLRDRFPDAPDLWAPFVHSGP</sequence>
<evidence type="ECO:0000313" key="4">
    <source>
        <dbReference type="Proteomes" id="UP001165270"/>
    </source>
</evidence>
<organism evidence="3 4">
    <name type="scientific">Streptomyces spinosisporus</name>
    <dbReference type="NCBI Taxonomy" id="2927582"/>
    <lineage>
        <taxon>Bacteria</taxon>
        <taxon>Bacillati</taxon>
        <taxon>Actinomycetota</taxon>
        <taxon>Actinomycetes</taxon>
        <taxon>Kitasatosporales</taxon>
        <taxon>Streptomycetaceae</taxon>
        <taxon>Streptomyces</taxon>
    </lineage>
</organism>